<dbReference type="Proteomes" id="UP000032141">
    <property type="component" value="Unassembled WGS sequence"/>
</dbReference>
<reference evidence="1" key="2">
    <citation type="submission" date="2015-06" db="UniProtKB">
        <authorList>
            <consortium name="EnsemblPlants"/>
        </authorList>
    </citation>
    <scope>IDENTIFICATION</scope>
</reference>
<proteinExistence type="predicted"/>
<dbReference type="Gramene" id="Bo00900s040.1">
    <property type="protein sequence ID" value="Bo00900s040.1"/>
    <property type="gene ID" value="Bo00900s040"/>
</dbReference>
<protein>
    <submittedName>
        <fullName evidence="1">Uncharacterized protein</fullName>
    </submittedName>
</protein>
<sequence>MKEIKNQIEKIKRIKGGLDQKKTLRGTTSMKEPKKPKKVLWNCTDVSGYTSGGTPEPCQLLPEKQPGTIVPCNFPENSIPIDEVKLQRCYSRRRLM</sequence>
<keyword evidence="2" id="KW-1185">Reference proteome</keyword>
<name>A0A0D2ZS33_BRAOL</name>
<evidence type="ECO:0000313" key="1">
    <source>
        <dbReference type="EnsemblPlants" id="Bo00900s040.1"/>
    </source>
</evidence>
<evidence type="ECO:0000313" key="2">
    <source>
        <dbReference type="Proteomes" id="UP000032141"/>
    </source>
</evidence>
<reference evidence="1" key="1">
    <citation type="journal article" date="2014" name="Genome Biol.">
        <title>Transcriptome and methylome profiling reveals relics of genome dominance in the mesopolyploid Brassica oleracea.</title>
        <authorList>
            <person name="Parkin I.A."/>
            <person name="Koh C."/>
            <person name="Tang H."/>
            <person name="Robinson S.J."/>
            <person name="Kagale S."/>
            <person name="Clarke W.E."/>
            <person name="Town C.D."/>
            <person name="Nixon J."/>
            <person name="Krishnakumar V."/>
            <person name="Bidwell S.L."/>
            <person name="Denoeud F."/>
            <person name="Belcram H."/>
            <person name="Links M.G."/>
            <person name="Just J."/>
            <person name="Clarke C."/>
            <person name="Bender T."/>
            <person name="Huebert T."/>
            <person name="Mason A.S."/>
            <person name="Pires J.C."/>
            <person name="Barker G."/>
            <person name="Moore J."/>
            <person name="Walley P.G."/>
            <person name="Manoli S."/>
            <person name="Batley J."/>
            <person name="Edwards D."/>
            <person name="Nelson M.N."/>
            <person name="Wang X."/>
            <person name="Paterson A.H."/>
            <person name="King G."/>
            <person name="Bancroft I."/>
            <person name="Chalhoub B."/>
            <person name="Sharpe A.G."/>
        </authorList>
    </citation>
    <scope>NUCLEOTIDE SEQUENCE [LARGE SCALE GENOMIC DNA]</scope>
    <source>
        <strain evidence="1">cv. TO1000</strain>
    </source>
</reference>
<dbReference type="STRING" id="109376.A0A0D2ZS33"/>
<organism evidence="1 2">
    <name type="scientific">Brassica oleracea var. oleracea</name>
    <dbReference type="NCBI Taxonomy" id="109376"/>
    <lineage>
        <taxon>Eukaryota</taxon>
        <taxon>Viridiplantae</taxon>
        <taxon>Streptophyta</taxon>
        <taxon>Embryophyta</taxon>
        <taxon>Tracheophyta</taxon>
        <taxon>Spermatophyta</taxon>
        <taxon>Magnoliopsida</taxon>
        <taxon>eudicotyledons</taxon>
        <taxon>Gunneridae</taxon>
        <taxon>Pentapetalae</taxon>
        <taxon>rosids</taxon>
        <taxon>malvids</taxon>
        <taxon>Brassicales</taxon>
        <taxon>Brassicaceae</taxon>
        <taxon>Brassiceae</taxon>
        <taxon>Brassica</taxon>
    </lineage>
</organism>
<dbReference type="HOGENOM" id="CLU_2362683_0_0_1"/>
<dbReference type="EnsemblPlants" id="Bo00900s040.1">
    <property type="protein sequence ID" value="Bo00900s040.1"/>
    <property type="gene ID" value="Bo00900s040"/>
</dbReference>
<dbReference type="OMA" id="CNFPENS"/>
<accession>A0A0D2ZS33</accession>
<dbReference type="AlphaFoldDB" id="A0A0D2ZS33"/>